<accession>A0ABS4KEG2</accession>
<keyword evidence="2" id="KW-0732">Signal</keyword>
<dbReference type="PANTHER" id="PTHR43265">
    <property type="entry name" value="ESTERASE ESTD"/>
    <property type="match status" value="1"/>
</dbReference>
<dbReference type="PROSITE" id="PS51257">
    <property type="entry name" value="PROKAR_LIPOPROTEIN"/>
    <property type="match status" value="1"/>
</dbReference>
<keyword evidence="1" id="KW-0175">Coiled coil</keyword>
<gene>
    <name evidence="3" type="ORF">J2Z71_001712</name>
</gene>
<dbReference type="Proteomes" id="UP001519306">
    <property type="component" value="Unassembled WGS sequence"/>
</dbReference>
<evidence type="ECO:0000313" key="4">
    <source>
        <dbReference type="Proteomes" id="UP001519306"/>
    </source>
</evidence>
<reference evidence="3 4" key="1">
    <citation type="submission" date="2021-03" db="EMBL/GenBank/DDBJ databases">
        <title>Genomic Encyclopedia of Type Strains, Phase IV (KMG-IV): sequencing the most valuable type-strain genomes for metagenomic binning, comparative biology and taxonomic classification.</title>
        <authorList>
            <person name="Goeker M."/>
        </authorList>
    </citation>
    <scope>NUCLEOTIDE SEQUENCE [LARGE SCALE GENOMIC DNA]</scope>
    <source>
        <strain evidence="3 4">DSM 27563</strain>
    </source>
</reference>
<dbReference type="RefSeq" id="WP_210062177.1">
    <property type="nucleotide sequence ID" value="NZ_JAGGLJ010000024.1"/>
</dbReference>
<evidence type="ECO:0000256" key="1">
    <source>
        <dbReference type="SAM" id="Coils"/>
    </source>
</evidence>
<dbReference type="SUPFAM" id="SSF53474">
    <property type="entry name" value="alpha/beta-Hydrolases"/>
    <property type="match status" value="1"/>
</dbReference>
<sequence>MKKTKKYIFLTLILLLLTSCVLKKNTQNNTSNEPNLIKITEDYSKELSDGSYKKNNFFKNFNTESQGSIDKKELYQSIDHYRTIVGDFKSIEKVQLTEQSVLLVLDNEHRKSSEVYTYDNTGKLTNISTFPGSVKKESNKYYSIKPIELYKDNLIIPGALTMPKDIENPPIVIMITGLGPYDMDETIGLSGNQPFKDIAIGLAKNNIASLRYDKSILHGNLKNSIENEYFNDFDAAYNFVKSLNNVDLENIYILAHDQGAMLAPTMAKSKNIKGIALMSGSLRSLSDVIFDQNEMLIKQSNGLSEEDKKKQLDNVLEEVQKAKSINKNSKEDAFGLKASYWASLNRLNTKEDILNFSGKLFIMQANNDFQILPDRNYYEYIELLSEHENVKFKLFEGLNHIYSESENNNYDMGIYDKESVVRPDVIDEISQWINN</sequence>
<protein>
    <submittedName>
        <fullName evidence="3">Esterase/lipase</fullName>
    </submittedName>
</protein>
<proteinExistence type="predicted"/>
<feature type="coiled-coil region" evidence="1">
    <location>
        <begin position="305"/>
        <end position="332"/>
    </location>
</feature>
<evidence type="ECO:0000313" key="3">
    <source>
        <dbReference type="EMBL" id="MBP2026154.1"/>
    </source>
</evidence>
<dbReference type="InterPro" id="IPR053145">
    <property type="entry name" value="AB_hydrolase_Est10"/>
</dbReference>
<dbReference type="EMBL" id="JAGGLJ010000024">
    <property type="protein sequence ID" value="MBP2026154.1"/>
    <property type="molecule type" value="Genomic_DNA"/>
</dbReference>
<dbReference type="Gene3D" id="3.40.50.1820">
    <property type="entry name" value="alpha/beta hydrolase"/>
    <property type="match status" value="1"/>
</dbReference>
<keyword evidence="4" id="KW-1185">Reference proteome</keyword>
<dbReference type="PANTHER" id="PTHR43265:SF1">
    <property type="entry name" value="ESTERASE ESTD"/>
    <property type="match status" value="1"/>
</dbReference>
<feature type="chain" id="PRO_5045638798" evidence="2">
    <location>
        <begin position="24"/>
        <end position="435"/>
    </location>
</feature>
<feature type="signal peptide" evidence="2">
    <location>
        <begin position="1"/>
        <end position="23"/>
    </location>
</feature>
<organism evidence="3 4">
    <name type="scientific">Peptoniphilus stercorisuis</name>
    <dbReference type="NCBI Taxonomy" id="1436965"/>
    <lineage>
        <taxon>Bacteria</taxon>
        <taxon>Bacillati</taxon>
        <taxon>Bacillota</taxon>
        <taxon>Tissierellia</taxon>
        <taxon>Tissierellales</taxon>
        <taxon>Peptoniphilaceae</taxon>
        <taxon>Peptoniphilus</taxon>
    </lineage>
</organism>
<name>A0ABS4KEG2_9FIRM</name>
<comment type="caution">
    <text evidence="3">The sequence shown here is derived from an EMBL/GenBank/DDBJ whole genome shotgun (WGS) entry which is preliminary data.</text>
</comment>
<evidence type="ECO:0000256" key="2">
    <source>
        <dbReference type="SAM" id="SignalP"/>
    </source>
</evidence>
<dbReference type="InterPro" id="IPR029058">
    <property type="entry name" value="AB_hydrolase_fold"/>
</dbReference>